<accession>L0B166</accession>
<feature type="transmembrane region" description="Helical" evidence="1">
    <location>
        <begin position="115"/>
        <end position="136"/>
    </location>
</feature>
<dbReference type="KEGG" id="beq:BEWA_006620"/>
<feature type="transmembrane region" description="Helical" evidence="1">
    <location>
        <begin position="289"/>
        <end position="308"/>
    </location>
</feature>
<evidence type="ECO:0000256" key="1">
    <source>
        <dbReference type="SAM" id="Phobius"/>
    </source>
</evidence>
<feature type="transmembrane region" description="Helical" evidence="1">
    <location>
        <begin position="12"/>
        <end position="38"/>
    </location>
</feature>
<keyword evidence="1" id="KW-0812">Transmembrane</keyword>
<dbReference type="eggNOG" id="ENOG502QX40">
    <property type="taxonomic scope" value="Eukaryota"/>
</dbReference>
<feature type="transmembrane region" description="Helical" evidence="1">
    <location>
        <begin position="59"/>
        <end position="81"/>
    </location>
</feature>
<evidence type="ECO:0000313" key="2">
    <source>
        <dbReference type="EMBL" id="AFZ81253.1"/>
    </source>
</evidence>
<feature type="transmembrane region" description="Helical" evidence="1">
    <location>
        <begin position="361"/>
        <end position="382"/>
    </location>
</feature>
<feature type="transmembrane region" description="Helical" evidence="1">
    <location>
        <begin position="432"/>
        <end position="451"/>
    </location>
</feature>
<dbReference type="EMBL" id="CP001670">
    <property type="protein sequence ID" value="AFZ81253.1"/>
    <property type="molecule type" value="Genomic_DNA"/>
</dbReference>
<dbReference type="Proteomes" id="UP000031512">
    <property type="component" value="Chromosome 3"/>
</dbReference>
<organism evidence="2 3">
    <name type="scientific">Theileria equi strain WA</name>
    <dbReference type="NCBI Taxonomy" id="1537102"/>
    <lineage>
        <taxon>Eukaryota</taxon>
        <taxon>Sar</taxon>
        <taxon>Alveolata</taxon>
        <taxon>Apicomplexa</taxon>
        <taxon>Aconoidasida</taxon>
        <taxon>Piroplasmida</taxon>
        <taxon>Theileriidae</taxon>
        <taxon>Theileria</taxon>
    </lineage>
</organism>
<gene>
    <name evidence="2" type="ORF">BEWA_006620</name>
</gene>
<protein>
    <submittedName>
        <fullName evidence="2">Uncharacterized protein</fullName>
    </submittedName>
</protein>
<dbReference type="RefSeq" id="XP_004830919.1">
    <property type="nucleotide sequence ID" value="XM_004830862.1"/>
</dbReference>
<sequence length="472" mass="53239">MASPNGNVSREGFIFGEFTAAIVALTLYMPNIVAAVISKHIAVALNIPKRNTGIYFSKLHSTMSLVSLGCSSIVYVLKWIISENNNSLALVTYFFVWLSRLMLFLIMFRSDNMGLWFYGFMVLSAFSMGLFQMTFFSLTVYHVTTVGLTFRLSRLFVWLLQVILDITIPSRPLLMVKIHLFMILFTSTVALCLWTYSCYKGLINAENGDISSKESVVPEKKWKCTNAVKRNKKLSLTHLAEPSIYQHLGNALSPLLMCFVPQVIRCFLYPSILPYSLLDRDLCHFTNMLITPISVLGACLVHCLKLYVPSIGRRWTWHWNIFWVLAIPMVGILVCILSALHGTDARLSKYCMDSIPAASTLVALLFSCSQILEALGYLGVAANVKHNGKMLNNGLKVVSTNQFIFLILNVISYKLSVGYCNTREKFVGSIPCYLPTNGMSLFSAFLFWFSGTVSNGYEDFLNEFNFNIREYV</sequence>
<dbReference type="VEuPathDB" id="PiroplasmaDB:BEWA_006620"/>
<dbReference type="OrthoDB" id="365607at2759"/>
<keyword evidence="1" id="KW-1133">Transmembrane helix</keyword>
<keyword evidence="1" id="KW-0472">Membrane</keyword>
<dbReference type="AlphaFoldDB" id="L0B166"/>
<evidence type="ECO:0000313" key="3">
    <source>
        <dbReference type="Proteomes" id="UP000031512"/>
    </source>
</evidence>
<reference evidence="2 3" key="1">
    <citation type="journal article" date="2012" name="BMC Genomics">
        <title>Comparative genomic analysis and phylogenetic position of Theileria equi.</title>
        <authorList>
            <person name="Kappmeyer L.S."/>
            <person name="Thiagarajan M."/>
            <person name="Herndon D.R."/>
            <person name="Ramsay J.D."/>
            <person name="Caler E."/>
            <person name="Djikeng A."/>
            <person name="Gillespie J.J."/>
            <person name="Lau A.O."/>
            <person name="Roalson E.H."/>
            <person name="Silva J.C."/>
            <person name="Silva M.G."/>
            <person name="Suarez C.E."/>
            <person name="Ueti M.W."/>
            <person name="Nene V.M."/>
            <person name="Mealey R.H."/>
            <person name="Knowles D.P."/>
            <person name="Brayton K.A."/>
        </authorList>
    </citation>
    <scope>NUCLEOTIDE SEQUENCE [LARGE SCALE GENOMIC DNA]</scope>
    <source>
        <strain evidence="2 3">WA</strain>
    </source>
</reference>
<dbReference type="STRING" id="1537102.L0B166"/>
<feature type="transmembrane region" description="Helical" evidence="1">
    <location>
        <begin position="402"/>
        <end position="420"/>
    </location>
</feature>
<feature type="transmembrane region" description="Helical" evidence="1">
    <location>
        <begin position="320"/>
        <end position="340"/>
    </location>
</feature>
<proteinExistence type="predicted"/>
<name>L0B166_THEEQ</name>
<dbReference type="GeneID" id="15805792"/>
<feature type="transmembrane region" description="Helical" evidence="1">
    <location>
        <begin position="87"/>
        <end position="108"/>
    </location>
</feature>
<feature type="transmembrane region" description="Helical" evidence="1">
    <location>
        <begin position="178"/>
        <end position="196"/>
    </location>
</feature>
<keyword evidence="3" id="KW-1185">Reference proteome</keyword>